<dbReference type="Proteomes" id="UP000813018">
    <property type="component" value="Unassembled WGS sequence"/>
</dbReference>
<accession>A0ABS7CW50</accession>
<keyword evidence="1" id="KW-0472">Membrane</keyword>
<feature type="transmembrane region" description="Helical" evidence="1">
    <location>
        <begin position="83"/>
        <end position="100"/>
    </location>
</feature>
<keyword evidence="1" id="KW-1133">Transmembrane helix</keyword>
<dbReference type="PANTHER" id="PTHR23028">
    <property type="entry name" value="ACETYLTRANSFERASE"/>
    <property type="match status" value="1"/>
</dbReference>
<name>A0ABS7CW50_9BACT</name>
<feature type="transmembrane region" description="Helical" evidence="1">
    <location>
        <begin position="129"/>
        <end position="148"/>
    </location>
</feature>
<dbReference type="InterPro" id="IPR002656">
    <property type="entry name" value="Acyl_transf_3_dom"/>
</dbReference>
<dbReference type="GO" id="GO:0016746">
    <property type="term" value="F:acyltransferase activity"/>
    <property type="evidence" value="ECO:0007669"/>
    <property type="project" value="UniProtKB-KW"/>
</dbReference>
<keyword evidence="1" id="KW-0812">Transmembrane</keyword>
<feature type="domain" description="Acyltransferase 3" evidence="2">
    <location>
        <begin position="5"/>
        <end position="308"/>
    </location>
</feature>
<feature type="transmembrane region" description="Helical" evidence="1">
    <location>
        <begin position="258"/>
        <end position="280"/>
    </location>
</feature>
<dbReference type="RefSeq" id="WP_219877888.1">
    <property type="nucleotide sequence ID" value="NZ_JAHYXK010000010.1"/>
</dbReference>
<feature type="transmembrane region" description="Helical" evidence="1">
    <location>
        <begin position="43"/>
        <end position="63"/>
    </location>
</feature>
<evidence type="ECO:0000259" key="2">
    <source>
        <dbReference type="Pfam" id="PF01757"/>
    </source>
</evidence>
<dbReference type="EMBL" id="JAHYXK010000010">
    <property type="protein sequence ID" value="MBW7468015.1"/>
    <property type="molecule type" value="Genomic_DNA"/>
</dbReference>
<feature type="transmembrane region" description="Helical" evidence="1">
    <location>
        <begin position="286"/>
        <end position="312"/>
    </location>
</feature>
<feature type="transmembrane region" description="Helical" evidence="1">
    <location>
        <begin position="230"/>
        <end position="246"/>
    </location>
</feature>
<feature type="transmembrane region" description="Helical" evidence="1">
    <location>
        <begin position="12"/>
        <end position="31"/>
    </location>
</feature>
<evidence type="ECO:0000313" key="3">
    <source>
        <dbReference type="EMBL" id="MBW7468015.1"/>
    </source>
</evidence>
<proteinExistence type="predicted"/>
<gene>
    <name evidence="3" type="ORF">K0O23_13145</name>
</gene>
<feature type="transmembrane region" description="Helical" evidence="1">
    <location>
        <begin position="181"/>
        <end position="200"/>
    </location>
</feature>
<keyword evidence="3" id="KW-0012">Acyltransferase</keyword>
<protein>
    <submittedName>
        <fullName evidence="3">Acyltransferase</fullName>
    </submittedName>
</protein>
<keyword evidence="4" id="KW-1185">Reference proteome</keyword>
<feature type="transmembrane region" description="Helical" evidence="1">
    <location>
        <begin position="155"/>
        <end position="175"/>
    </location>
</feature>
<evidence type="ECO:0000256" key="1">
    <source>
        <dbReference type="SAM" id="Phobius"/>
    </source>
</evidence>
<sequence>MNRLLFLDSLRGLAALAVALFHYTSAYRSYFGHSFSESFDFDYGLYGVELFFMISGFVIFFSFDRIKSSKEFLFNRAIRLYPAYWFCLIITFFAVHSFGLNELETSIPEMLVNLTMFQKLFGVKDVDGVYWSLFAEWMFYLMMLVLFVTKSLNRILYIGILWVTLGLINQFLFSFGPAATILNLHYGLFFYAGILFFLYLKAPENRKVIQGHLLFTCLAAIAMYMPKGGVQVAVITSFFVLFYLGINGKLDFLTNKVLLLLGSISYTFYLFHQYIGYIIIDQTKEFFGSSLFIIVPPLVFSLAASYAITIYIEQPIVKFMKSWYKAKQGTPVVYGEKTIASGFASNKSTPSS</sequence>
<reference evidence="3 4" key="1">
    <citation type="journal article" date="2016" name="Int. J. Syst. Evol. Microbiol.">
        <title>Pontibacter aydingkolensis sp. nov., isolated from soil of a salt lake.</title>
        <authorList>
            <person name="Osman G."/>
            <person name="Zhang T."/>
            <person name="Lou K."/>
            <person name="Gao Y."/>
            <person name="Chang W."/>
            <person name="Lin Q."/>
            <person name="Yang H.M."/>
            <person name="Huo X.D."/>
            <person name="Wang N."/>
        </authorList>
    </citation>
    <scope>NUCLEOTIDE SEQUENCE [LARGE SCALE GENOMIC DNA]</scope>
    <source>
        <strain evidence="3 4">KACC 19255</strain>
    </source>
</reference>
<dbReference type="InterPro" id="IPR050879">
    <property type="entry name" value="Acyltransferase_3"/>
</dbReference>
<organism evidence="3 4">
    <name type="scientific">Pontibacter aydingkolensis</name>
    <dbReference type="NCBI Taxonomy" id="1911536"/>
    <lineage>
        <taxon>Bacteria</taxon>
        <taxon>Pseudomonadati</taxon>
        <taxon>Bacteroidota</taxon>
        <taxon>Cytophagia</taxon>
        <taxon>Cytophagales</taxon>
        <taxon>Hymenobacteraceae</taxon>
        <taxon>Pontibacter</taxon>
    </lineage>
</organism>
<keyword evidence="3" id="KW-0808">Transferase</keyword>
<dbReference type="PANTHER" id="PTHR23028:SF53">
    <property type="entry name" value="ACYL_TRANSF_3 DOMAIN-CONTAINING PROTEIN"/>
    <property type="match status" value="1"/>
</dbReference>
<dbReference type="Pfam" id="PF01757">
    <property type="entry name" value="Acyl_transf_3"/>
    <property type="match status" value="1"/>
</dbReference>
<comment type="caution">
    <text evidence="3">The sequence shown here is derived from an EMBL/GenBank/DDBJ whole genome shotgun (WGS) entry which is preliminary data.</text>
</comment>
<feature type="transmembrane region" description="Helical" evidence="1">
    <location>
        <begin position="207"/>
        <end position="224"/>
    </location>
</feature>
<evidence type="ECO:0000313" key="4">
    <source>
        <dbReference type="Proteomes" id="UP000813018"/>
    </source>
</evidence>